<keyword evidence="2" id="KW-1185">Reference proteome</keyword>
<dbReference type="AlphaFoldDB" id="I2B791"/>
<evidence type="ECO:0000313" key="1">
    <source>
        <dbReference type="EMBL" id="AFJ46395.1"/>
    </source>
</evidence>
<proteinExistence type="predicted"/>
<dbReference type="KEGG" id="ebt:EBL_c12920"/>
<dbReference type="HOGENOM" id="CLU_3367313_0_0_6"/>
<gene>
    <name evidence="1" type="ordered locus">EBL_c12920</name>
</gene>
<sequence length="35" mass="4080">MPPMLAAIFTFAGLLRRVSQITRRRMSYPLTIRSK</sequence>
<dbReference type="Proteomes" id="UP000001955">
    <property type="component" value="Chromosome"/>
</dbReference>
<protein>
    <submittedName>
        <fullName evidence="1">Uncharacterized protein</fullName>
    </submittedName>
</protein>
<organism evidence="1 2">
    <name type="scientific">Shimwellia blattae (strain ATCC 29907 / DSM 4481 / JCM 1650 / NBRC 105725 / CDC 9005-74)</name>
    <name type="common">Escherichia blattae</name>
    <dbReference type="NCBI Taxonomy" id="630626"/>
    <lineage>
        <taxon>Bacteria</taxon>
        <taxon>Pseudomonadati</taxon>
        <taxon>Pseudomonadota</taxon>
        <taxon>Gammaproteobacteria</taxon>
        <taxon>Enterobacterales</taxon>
        <taxon>Enterobacteriaceae</taxon>
        <taxon>Shimwellia</taxon>
    </lineage>
</organism>
<dbReference type="EMBL" id="CP001560">
    <property type="protein sequence ID" value="AFJ46395.1"/>
    <property type="molecule type" value="Genomic_DNA"/>
</dbReference>
<name>I2B791_SHIBC</name>
<accession>I2B791</accession>
<reference evidence="1 2" key="1">
    <citation type="journal article" date="2012" name="J. Bacteriol.">
        <title>Complete genome sequence of the B12-producing Shimwellia blattae strain DSM 4481, isolated from a cockroach.</title>
        <authorList>
            <person name="Brzuszkiewicz E."/>
            <person name="Waschkowitz T."/>
            <person name="Wiezer A."/>
            <person name="Daniel R."/>
        </authorList>
    </citation>
    <scope>NUCLEOTIDE SEQUENCE [LARGE SCALE GENOMIC DNA]</scope>
    <source>
        <strain evidence="2">ATCC 29907 / DSM 4481 / JCM 1650 / NBRC 105725 / CDC 9005-74</strain>
    </source>
</reference>
<evidence type="ECO:0000313" key="2">
    <source>
        <dbReference type="Proteomes" id="UP000001955"/>
    </source>
</evidence>
<dbReference type="STRING" id="630626.EBL_c12920"/>